<comment type="similarity">
    <text evidence="6">Belongs to the class I-like SAM-binding methyltransferase superfamily. Protein arginine N-methyltransferase family. PRMT7 subfamily.</text>
</comment>
<dbReference type="PIRSF" id="PIRSF036946">
    <property type="entry name" value="Arg_N-mtase"/>
    <property type="match status" value="1"/>
</dbReference>
<dbReference type="Pfam" id="PF06325">
    <property type="entry name" value="PrmA"/>
    <property type="match status" value="1"/>
</dbReference>
<dbReference type="SUPFAM" id="SSF53335">
    <property type="entry name" value="S-adenosyl-L-methionine-dependent methyltransferases"/>
    <property type="match status" value="2"/>
</dbReference>
<dbReference type="GO" id="GO:0032259">
    <property type="term" value="P:methylation"/>
    <property type="evidence" value="ECO:0007669"/>
    <property type="project" value="UniProtKB-KW"/>
</dbReference>
<evidence type="ECO:0000256" key="5">
    <source>
        <dbReference type="ARBA" id="ARBA00025081"/>
    </source>
</evidence>
<protein>
    <recommendedName>
        <fullName evidence="6">Protein arginine N-methyltransferase</fullName>
        <ecNumber evidence="6">2.1.1.-</ecNumber>
    </recommendedName>
</protein>
<dbReference type="EC" id="2.1.1.-" evidence="6"/>
<evidence type="ECO:0000256" key="4">
    <source>
        <dbReference type="ARBA" id="ARBA00022737"/>
    </source>
</evidence>
<evidence type="ECO:0000313" key="9">
    <source>
        <dbReference type="EMBL" id="CAB3381943.1"/>
    </source>
</evidence>
<comment type="function">
    <text evidence="6">Arginine methyltransferase that can both catalyze the formation of omega-N monomethylarginine (MMA) and symmetrical dimethylarginine (sDMA).</text>
</comment>
<dbReference type="EMBL" id="CADEPI010000253">
    <property type="protein sequence ID" value="CAB3381943.1"/>
    <property type="molecule type" value="Genomic_DNA"/>
</dbReference>
<keyword evidence="10" id="KW-1185">Reference proteome</keyword>
<dbReference type="Proteomes" id="UP000494165">
    <property type="component" value="Unassembled WGS sequence"/>
</dbReference>
<sequence length="650" mass="73238">MAPVRVDSSSDTDYDGEDFDWNQNIARAGFADMLFDTSRNELYKEGLKAAIRLKHEQGEKANVLDIGTGTGLLSMMAVECGADSVVACEAFSPMAECATKIIKLNKMGHKIKVVKKHSTKLEVGVDLEQRANILVTEVFDTDLIGEGAIETFRHANSHLLEPGSYVIPSTATIYIQLVSGQIFQHWMRLQPEPRVQVTVPEDMEECSFSNSHDMQISMFEPNKDFVALSEPVPVFDFDLTSGTLAMKRSEAVAIEAIADGACPGVFFWWDLKMDPEKKVTLSCAPHWAGNPEWRDHWMQSFFYFPKEIDVVKGQKVQVTCCHDEFNFWFFTEKNSVKSSNGAPPCTCDLHRQLSLTRLGQINDLSRRDAFLEALNAIKLKFNQTDTVVYLGGASLLPIMAARVLGSKVCAEGDGGWSRRLTSDKEIEWNTKIEKAQLVLAEPYFEEALLPWHNLRFWKKLRSLGSPSVLPLAASIWAMPVQFTHLWKIRAPLGTCMGFKMDHFDELIMKSIVECDEPVEPQPLWEYETICLGKPVNIINLDFADKSESLDNSDSGAFLTNGTCHGFALWMEWNLTENITASTGGPLEPPKPNEKVQWDKFTRQGVYFCDGEFKVSPDDFYRFNVSHEVDACKTEFSFSIFMSLDPKQQLA</sequence>
<dbReference type="GO" id="GO:0016274">
    <property type="term" value="F:protein-arginine N-methyltransferase activity"/>
    <property type="evidence" value="ECO:0007669"/>
    <property type="project" value="InterPro"/>
</dbReference>
<feature type="domain" description="Protein arginine N-methyltransferase" evidence="8">
    <location>
        <begin position="223"/>
        <end position="320"/>
    </location>
</feature>
<keyword evidence="1 7" id="KW-0489">Methyltransferase</keyword>
<keyword evidence="4" id="KW-0677">Repeat</keyword>
<evidence type="ECO:0000259" key="8">
    <source>
        <dbReference type="Pfam" id="PF22528"/>
    </source>
</evidence>
<evidence type="ECO:0000256" key="6">
    <source>
        <dbReference type="PIRNR" id="PIRNR036946"/>
    </source>
</evidence>
<evidence type="ECO:0000313" key="10">
    <source>
        <dbReference type="Proteomes" id="UP000494165"/>
    </source>
</evidence>
<comment type="function">
    <text evidence="5">Essential arginine methyltransferase that can both catalyze the formation of omega-N monomethylarginine (MMA) and symmetrical dimethylarginine (sDMA). Specifically mediates the symmetrical dimethylation of arginine residues in the small nuclear ribonucleoproteins SmD1 and SmD3.</text>
</comment>
<keyword evidence="3 7" id="KW-0949">S-adenosyl-L-methionine</keyword>
<evidence type="ECO:0000256" key="1">
    <source>
        <dbReference type="ARBA" id="ARBA00022603"/>
    </source>
</evidence>
<dbReference type="PROSITE" id="PS51678">
    <property type="entry name" value="SAM_MT_PRMT"/>
    <property type="match status" value="1"/>
</dbReference>
<evidence type="ECO:0000256" key="3">
    <source>
        <dbReference type="ARBA" id="ARBA00022691"/>
    </source>
</evidence>
<name>A0A8S1DNU3_9INSE</name>
<dbReference type="InterPro" id="IPR014644">
    <property type="entry name" value="MeTrfase_PRMT7"/>
</dbReference>
<gene>
    <name evidence="9" type="ORF">CLODIP_2_CD11151</name>
</gene>
<dbReference type="Gene3D" id="2.70.160.11">
    <property type="entry name" value="Hnrnp arginine n-methyltransferase1"/>
    <property type="match status" value="2"/>
</dbReference>
<dbReference type="PANTHER" id="PTHR11006:SF4">
    <property type="entry name" value="PROTEIN ARGININE N-METHYLTRANSFERASE 7"/>
    <property type="match status" value="1"/>
</dbReference>
<dbReference type="AlphaFoldDB" id="A0A8S1DNU3"/>
<dbReference type="InterPro" id="IPR055135">
    <property type="entry name" value="PRMT_dom"/>
</dbReference>
<dbReference type="InterPro" id="IPR025799">
    <property type="entry name" value="Arg_MeTrfase"/>
</dbReference>
<evidence type="ECO:0000256" key="2">
    <source>
        <dbReference type="ARBA" id="ARBA00022679"/>
    </source>
</evidence>
<organism evidence="9 10">
    <name type="scientific">Cloeon dipterum</name>
    <dbReference type="NCBI Taxonomy" id="197152"/>
    <lineage>
        <taxon>Eukaryota</taxon>
        <taxon>Metazoa</taxon>
        <taxon>Ecdysozoa</taxon>
        <taxon>Arthropoda</taxon>
        <taxon>Hexapoda</taxon>
        <taxon>Insecta</taxon>
        <taxon>Pterygota</taxon>
        <taxon>Palaeoptera</taxon>
        <taxon>Ephemeroptera</taxon>
        <taxon>Pisciforma</taxon>
        <taxon>Baetidae</taxon>
        <taxon>Cloeon</taxon>
    </lineage>
</organism>
<dbReference type="FunFam" id="3.40.50.150:FF:000071">
    <property type="entry name" value="Protein arginine N-methyltransferase 7"/>
    <property type="match status" value="1"/>
</dbReference>
<evidence type="ECO:0000256" key="7">
    <source>
        <dbReference type="PROSITE-ProRule" id="PRU01015"/>
    </source>
</evidence>
<dbReference type="OrthoDB" id="412876at2759"/>
<dbReference type="Gene3D" id="3.40.50.150">
    <property type="entry name" value="Vaccinia Virus protein VP39"/>
    <property type="match status" value="2"/>
</dbReference>
<dbReference type="PANTHER" id="PTHR11006">
    <property type="entry name" value="PROTEIN ARGININE N-METHYLTRANSFERASE"/>
    <property type="match status" value="1"/>
</dbReference>
<reference evidence="9 10" key="1">
    <citation type="submission" date="2020-04" db="EMBL/GenBank/DDBJ databases">
        <authorList>
            <person name="Alioto T."/>
            <person name="Alioto T."/>
            <person name="Gomez Garrido J."/>
        </authorList>
    </citation>
    <scope>NUCLEOTIDE SEQUENCE [LARGE SCALE GENOMIC DNA]</scope>
</reference>
<dbReference type="InterPro" id="IPR029063">
    <property type="entry name" value="SAM-dependent_MTases_sf"/>
</dbReference>
<keyword evidence="2 7" id="KW-0808">Transferase</keyword>
<accession>A0A8S1DNU3</accession>
<comment type="caution">
    <text evidence="9">The sequence shown here is derived from an EMBL/GenBank/DDBJ whole genome shotgun (WGS) entry which is preliminary data.</text>
</comment>
<dbReference type="CDD" id="cd02440">
    <property type="entry name" value="AdoMet_MTases"/>
    <property type="match status" value="1"/>
</dbReference>
<feature type="domain" description="Protein arginine N-methyltransferase" evidence="8">
    <location>
        <begin position="473"/>
        <end position="625"/>
    </location>
</feature>
<dbReference type="GO" id="GO:0042054">
    <property type="term" value="F:histone methyltransferase activity"/>
    <property type="evidence" value="ECO:0007669"/>
    <property type="project" value="TreeGrafter"/>
</dbReference>
<proteinExistence type="inferred from homology"/>
<dbReference type="Pfam" id="PF22528">
    <property type="entry name" value="PRMT_C"/>
    <property type="match status" value="2"/>
</dbReference>